<dbReference type="GO" id="GO:0006508">
    <property type="term" value="P:proteolysis"/>
    <property type="evidence" value="ECO:0007669"/>
    <property type="project" value="UniProtKB-KW"/>
</dbReference>
<keyword evidence="2" id="KW-0645">Protease</keyword>
<feature type="domain" description="PUL" evidence="4">
    <location>
        <begin position="189"/>
        <end position="495"/>
    </location>
</feature>
<dbReference type="PROSITE" id="PS51858">
    <property type="entry name" value="PPPDE"/>
    <property type="match status" value="1"/>
</dbReference>
<dbReference type="Proteomes" id="UP001150569">
    <property type="component" value="Unassembled WGS sequence"/>
</dbReference>
<dbReference type="PANTHER" id="PTHR12378">
    <property type="entry name" value="DESUMOYLATING ISOPEPTIDASE"/>
    <property type="match status" value="1"/>
</dbReference>
<gene>
    <name evidence="6" type="ORF">IWQ60_010400</name>
</gene>
<comment type="caution">
    <text evidence="6">The sequence shown here is derived from an EMBL/GenBank/DDBJ whole genome shotgun (WGS) entry which is preliminary data.</text>
</comment>
<keyword evidence="7" id="KW-1185">Reference proteome</keyword>
<name>A0A9W7ZJW8_9FUNG</name>
<comment type="similarity">
    <text evidence="1">Belongs to the DeSI family.</text>
</comment>
<evidence type="ECO:0000313" key="7">
    <source>
        <dbReference type="Proteomes" id="UP001150569"/>
    </source>
</evidence>
<dbReference type="GO" id="GO:0070646">
    <property type="term" value="P:protein modification by small protein removal"/>
    <property type="evidence" value="ECO:0007669"/>
    <property type="project" value="TreeGrafter"/>
</dbReference>
<dbReference type="Gene3D" id="3.90.1720.30">
    <property type="entry name" value="PPPDE domains"/>
    <property type="match status" value="1"/>
</dbReference>
<dbReference type="Pfam" id="PF05903">
    <property type="entry name" value="Peptidase_C97"/>
    <property type="match status" value="1"/>
</dbReference>
<dbReference type="GO" id="GO:0008233">
    <property type="term" value="F:peptidase activity"/>
    <property type="evidence" value="ECO:0007669"/>
    <property type="project" value="UniProtKB-KW"/>
</dbReference>
<dbReference type="InterPro" id="IPR013535">
    <property type="entry name" value="PUL_dom"/>
</dbReference>
<evidence type="ECO:0008006" key="8">
    <source>
        <dbReference type="Google" id="ProtNLM"/>
    </source>
</evidence>
<dbReference type="InterPro" id="IPR042266">
    <property type="entry name" value="PPPDE_sf"/>
</dbReference>
<dbReference type="Pfam" id="PF08324">
    <property type="entry name" value="PUL"/>
    <property type="match status" value="1"/>
</dbReference>
<evidence type="ECO:0000313" key="6">
    <source>
        <dbReference type="EMBL" id="KAJ1910912.1"/>
    </source>
</evidence>
<dbReference type="InterPro" id="IPR008580">
    <property type="entry name" value="PPPDE_dom"/>
</dbReference>
<proteinExistence type="inferred from homology"/>
<accession>A0A9W7ZJW8</accession>
<sequence length="501" mass="54419">MAESGAPVELYVYDLSHGLARQLSPQLVGRLVEGIWHTSVVVYGTEWYYGQGVLRAKPGSTAHGAPLQRLTMGRTEVSVDELVSFVTHLAEAKYTADRYRLLDHNCNHFSAEVVQYLTGGEIPAYIRDLPREILATDFGRALRPLLEGAQPPSRMPNDRLTHVHSPVGPASAMSSLEAAVLPDPHPHRRLIPTPALSGLGHLPILFPQPEGARRALARLRALPEAQKLDPVVLADDQLEYVAPLSDPTSWRAALDHLYATLKPTDRFPVLDLVRYALTCPGLRGAAEGETGFRWTKKLLSDATAVATDSEAVPRPLLITALRLACNVWACDDLVNYLNQPPAVEGAGTPPLLDVLTGLMVHAILCSETTVRQAGAALAFNLGAWVSTGRRAAYERARGATRLSDTQPLPSEWCDYRHEDWLIEAVSAIIEALRKESASPTAFRLLAALAHLLYLAPAGTLELADVLGLGEWLADHQTEWPDEPRGAALACEVAALLAARPT</sequence>
<evidence type="ECO:0000259" key="5">
    <source>
        <dbReference type="PROSITE" id="PS51858"/>
    </source>
</evidence>
<dbReference type="AlphaFoldDB" id="A0A9W7ZJW8"/>
<reference evidence="6" key="1">
    <citation type="submission" date="2022-07" db="EMBL/GenBank/DDBJ databases">
        <title>Phylogenomic reconstructions and comparative analyses of Kickxellomycotina fungi.</title>
        <authorList>
            <person name="Reynolds N.K."/>
            <person name="Stajich J.E."/>
            <person name="Barry K."/>
            <person name="Grigoriev I.V."/>
            <person name="Crous P."/>
            <person name="Smith M.E."/>
        </authorList>
    </citation>
    <scope>NUCLEOTIDE SEQUENCE</scope>
    <source>
        <strain evidence="6">RSA 861</strain>
    </source>
</reference>
<evidence type="ECO:0000256" key="1">
    <source>
        <dbReference type="ARBA" id="ARBA00008140"/>
    </source>
</evidence>
<dbReference type="InterPro" id="IPR011989">
    <property type="entry name" value="ARM-like"/>
</dbReference>
<organism evidence="6 7">
    <name type="scientific">Tieghemiomyces parasiticus</name>
    <dbReference type="NCBI Taxonomy" id="78921"/>
    <lineage>
        <taxon>Eukaryota</taxon>
        <taxon>Fungi</taxon>
        <taxon>Fungi incertae sedis</taxon>
        <taxon>Zoopagomycota</taxon>
        <taxon>Kickxellomycotina</taxon>
        <taxon>Dimargaritomycetes</taxon>
        <taxon>Dimargaritales</taxon>
        <taxon>Dimargaritaceae</taxon>
        <taxon>Tieghemiomyces</taxon>
    </lineage>
</organism>
<dbReference type="PANTHER" id="PTHR12378:SF7">
    <property type="entry name" value="DESUMOYLATING ISOPEPTIDASE 1"/>
    <property type="match status" value="1"/>
</dbReference>
<dbReference type="OrthoDB" id="21221at2759"/>
<evidence type="ECO:0000256" key="3">
    <source>
        <dbReference type="ARBA" id="ARBA00022801"/>
    </source>
</evidence>
<dbReference type="PROSITE" id="PS51396">
    <property type="entry name" value="PUL"/>
    <property type="match status" value="1"/>
</dbReference>
<evidence type="ECO:0000256" key="2">
    <source>
        <dbReference type="ARBA" id="ARBA00022670"/>
    </source>
</evidence>
<dbReference type="SMART" id="SM01179">
    <property type="entry name" value="DUF862"/>
    <property type="match status" value="1"/>
</dbReference>
<feature type="domain" description="PPPDE" evidence="5">
    <location>
        <begin position="6"/>
        <end position="147"/>
    </location>
</feature>
<dbReference type="EMBL" id="JANBPT010000990">
    <property type="protein sequence ID" value="KAJ1910912.1"/>
    <property type="molecule type" value="Genomic_DNA"/>
</dbReference>
<dbReference type="Gene3D" id="1.25.10.10">
    <property type="entry name" value="Leucine-rich Repeat Variant"/>
    <property type="match status" value="1"/>
</dbReference>
<keyword evidence="3" id="KW-0378">Hydrolase</keyword>
<evidence type="ECO:0000259" key="4">
    <source>
        <dbReference type="PROSITE" id="PS51396"/>
    </source>
</evidence>
<protein>
    <recommendedName>
        <fullName evidence="8">PPPDE domain-containing protein</fullName>
    </recommendedName>
</protein>